<reference evidence="1" key="1">
    <citation type="journal article" date="2021" name="ISME J.">
        <title>Genomic evolution of the class Acidithiobacillia: deep-branching Proteobacteria living in extreme acidic conditions.</title>
        <authorList>
            <person name="Moya-Beltran A."/>
            <person name="Beard S."/>
            <person name="Rojas-Villalobos C."/>
            <person name="Issotta F."/>
            <person name="Gallardo Y."/>
            <person name="Ulloa R."/>
            <person name="Giaveno A."/>
            <person name="Degli Esposti M."/>
            <person name="Johnson D.B."/>
            <person name="Quatrini R."/>
        </authorList>
    </citation>
    <scope>NUCLEOTIDE SEQUENCE</scope>
    <source>
        <strain evidence="1">VAN18-1</strain>
    </source>
</reference>
<dbReference type="Proteomes" id="UP001197378">
    <property type="component" value="Unassembled WGS sequence"/>
</dbReference>
<dbReference type="AlphaFoldDB" id="A0AAE2YMU5"/>
<proteinExistence type="predicted"/>
<comment type="caution">
    <text evidence="1">The sequence shown here is derived from an EMBL/GenBank/DDBJ whole genome shotgun (WGS) entry which is preliminary data.</text>
</comment>
<gene>
    <name evidence="1" type="ORF">HFQ13_02185</name>
</gene>
<accession>A0AAE2YMU5</accession>
<protein>
    <submittedName>
        <fullName evidence="1">Uncharacterized protein</fullName>
    </submittedName>
</protein>
<organism evidence="1 2">
    <name type="scientific">Igneacidithiobacillus copahuensis</name>
    <dbReference type="NCBI Taxonomy" id="2724909"/>
    <lineage>
        <taxon>Bacteria</taxon>
        <taxon>Pseudomonadati</taxon>
        <taxon>Pseudomonadota</taxon>
        <taxon>Acidithiobacillia</taxon>
        <taxon>Acidithiobacillales</taxon>
        <taxon>Acidithiobacillaceae</taxon>
        <taxon>Igneacidithiobacillus</taxon>
    </lineage>
</organism>
<sequence>MFEPKAIVPISYCAEWADGYGARGWKLDVALDDPEIIASTSDAGLCIPTSVLIHDILDHYLCGLSPSGQRAEASALHQLALRTGADPLPDLAQMVDEDLLHGRVIGETMYNFLPENLRDQLPAGLVEDRAIIKYLLSIFDKEAFRNLLIEYLVDLGKNDADRARAHYESKGLQYGQRGALGLAMQSLLVEIDSLAKNSNWRTAHAAYILSNGRCALDVSLPISIDFEAAYSI</sequence>
<evidence type="ECO:0000313" key="2">
    <source>
        <dbReference type="Proteomes" id="UP001197378"/>
    </source>
</evidence>
<keyword evidence="2" id="KW-1185">Reference proteome</keyword>
<dbReference type="EMBL" id="JAAXYO010000031">
    <property type="protein sequence ID" value="MBU2787030.1"/>
    <property type="molecule type" value="Genomic_DNA"/>
</dbReference>
<evidence type="ECO:0000313" key="1">
    <source>
        <dbReference type="EMBL" id="MBU2787030.1"/>
    </source>
</evidence>
<dbReference type="RefSeq" id="WP_215872846.1">
    <property type="nucleotide sequence ID" value="NZ_JAAXYO010000031.1"/>
</dbReference>
<name>A0AAE2YMU5_9PROT</name>